<name>A0A2U2PF11_9SPHI</name>
<evidence type="ECO:0000256" key="2">
    <source>
        <dbReference type="ARBA" id="ARBA00023015"/>
    </source>
</evidence>
<dbReference type="InterPro" id="IPR013325">
    <property type="entry name" value="RNA_pol_sigma_r2"/>
</dbReference>
<dbReference type="AlphaFoldDB" id="A0A2U2PF11"/>
<keyword evidence="7" id="KW-1185">Reference proteome</keyword>
<dbReference type="Proteomes" id="UP000245647">
    <property type="component" value="Unassembled WGS sequence"/>
</dbReference>
<dbReference type="SUPFAM" id="SSF88946">
    <property type="entry name" value="Sigma2 domain of RNA polymerase sigma factors"/>
    <property type="match status" value="1"/>
</dbReference>
<sequence>MHVKTGKGFVDVRELWASFLKGDEEAYSCLMRKFTRPLFNYGIRFSSDRDLVKDCIQDIFFDLWTKRSRISETAYVQAYLFKSLRLRIMRERTKWEQTETLDNAPFLAEFNIETRLIEEQSNRELKERVQKVFNSLPQRQKEIVYLRFYENLNHDRICTVMGLTKQSVYNLLQKALIKMRKEWEIVTLFLMLINW</sequence>
<dbReference type="CDD" id="cd06171">
    <property type="entry name" value="Sigma70_r4"/>
    <property type="match status" value="1"/>
</dbReference>
<dbReference type="PANTHER" id="PTHR43133:SF46">
    <property type="entry name" value="RNA POLYMERASE SIGMA-70 FACTOR ECF SUBFAMILY"/>
    <property type="match status" value="1"/>
</dbReference>
<evidence type="ECO:0000256" key="3">
    <source>
        <dbReference type="ARBA" id="ARBA00023082"/>
    </source>
</evidence>
<comment type="caution">
    <text evidence="6">The sequence shown here is derived from an EMBL/GenBank/DDBJ whole genome shotgun (WGS) entry which is preliminary data.</text>
</comment>
<proteinExistence type="inferred from homology"/>
<dbReference type="Gene3D" id="1.10.1740.10">
    <property type="match status" value="1"/>
</dbReference>
<reference evidence="6 7" key="1">
    <citation type="submission" date="2018-04" db="EMBL/GenBank/DDBJ databases">
        <title>Pedobacter chongqingensis sp. nov., isolated from a rottenly hemp rope.</title>
        <authorList>
            <person name="Cai Y."/>
        </authorList>
    </citation>
    <scope>NUCLEOTIDE SEQUENCE [LARGE SCALE GENOMIC DNA]</scope>
    <source>
        <strain evidence="6 7">FJ4-8</strain>
    </source>
</reference>
<organism evidence="6 7">
    <name type="scientific">Pararcticibacter amylolyticus</name>
    <dbReference type="NCBI Taxonomy" id="2173175"/>
    <lineage>
        <taxon>Bacteria</taxon>
        <taxon>Pseudomonadati</taxon>
        <taxon>Bacteroidota</taxon>
        <taxon>Sphingobacteriia</taxon>
        <taxon>Sphingobacteriales</taxon>
        <taxon>Sphingobacteriaceae</taxon>
        <taxon>Pararcticibacter</taxon>
    </lineage>
</organism>
<dbReference type="EMBL" id="QEAS01000011">
    <property type="protein sequence ID" value="PWG79950.1"/>
    <property type="molecule type" value="Genomic_DNA"/>
</dbReference>
<dbReference type="Pfam" id="PF08281">
    <property type="entry name" value="Sigma70_r4_2"/>
    <property type="match status" value="1"/>
</dbReference>
<dbReference type="RefSeq" id="WP_109416467.1">
    <property type="nucleotide sequence ID" value="NZ_QEAS01000011.1"/>
</dbReference>
<evidence type="ECO:0000313" key="7">
    <source>
        <dbReference type="Proteomes" id="UP000245647"/>
    </source>
</evidence>
<dbReference type="Gene3D" id="1.10.10.10">
    <property type="entry name" value="Winged helix-like DNA-binding domain superfamily/Winged helix DNA-binding domain"/>
    <property type="match status" value="1"/>
</dbReference>
<dbReference type="GO" id="GO:0006352">
    <property type="term" value="P:DNA-templated transcription initiation"/>
    <property type="evidence" value="ECO:0007669"/>
    <property type="project" value="InterPro"/>
</dbReference>
<dbReference type="InterPro" id="IPR039425">
    <property type="entry name" value="RNA_pol_sigma-70-like"/>
</dbReference>
<dbReference type="GO" id="GO:0016987">
    <property type="term" value="F:sigma factor activity"/>
    <property type="evidence" value="ECO:0007669"/>
    <property type="project" value="UniProtKB-KW"/>
</dbReference>
<dbReference type="GO" id="GO:0003677">
    <property type="term" value="F:DNA binding"/>
    <property type="evidence" value="ECO:0007669"/>
    <property type="project" value="InterPro"/>
</dbReference>
<keyword evidence="3" id="KW-0731">Sigma factor</keyword>
<dbReference type="OrthoDB" id="9150024at2"/>
<keyword evidence="2" id="KW-0805">Transcription regulation</keyword>
<comment type="similarity">
    <text evidence="1">Belongs to the sigma-70 factor family. ECF subfamily.</text>
</comment>
<keyword evidence="4" id="KW-0804">Transcription</keyword>
<dbReference type="SUPFAM" id="SSF88659">
    <property type="entry name" value="Sigma3 and sigma4 domains of RNA polymerase sigma factors"/>
    <property type="match status" value="1"/>
</dbReference>
<dbReference type="InterPro" id="IPR014284">
    <property type="entry name" value="RNA_pol_sigma-70_dom"/>
</dbReference>
<dbReference type="InterPro" id="IPR013324">
    <property type="entry name" value="RNA_pol_sigma_r3/r4-like"/>
</dbReference>
<dbReference type="InterPro" id="IPR013249">
    <property type="entry name" value="RNA_pol_sigma70_r4_t2"/>
</dbReference>
<evidence type="ECO:0000313" key="6">
    <source>
        <dbReference type="EMBL" id="PWG79950.1"/>
    </source>
</evidence>
<dbReference type="PANTHER" id="PTHR43133">
    <property type="entry name" value="RNA POLYMERASE ECF-TYPE SIGMA FACTO"/>
    <property type="match status" value="1"/>
</dbReference>
<accession>A0A2U2PF11</accession>
<dbReference type="InterPro" id="IPR036388">
    <property type="entry name" value="WH-like_DNA-bd_sf"/>
</dbReference>
<protein>
    <submittedName>
        <fullName evidence="6">RNA polymerase subunit sigma-24</fullName>
    </submittedName>
</protein>
<dbReference type="NCBIfam" id="TIGR02937">
    <property type="entry name" value="sigma70-ECF"/>
    <property type="match status" value="1"/>
</dbReference>
<evidence type="ECO:0000256" key="4">
    <source>
        <dbReference type="ARBA" id="ARBA00023163"/>
    </source>
</evidence>
<evidence type="ECO:0000259" key="5">
    <source>
        <dbReference type="Pfam" id="PF08281"/>
    </source>
</evidence>
<feature type="domain" description="RNA polymerase sigma factor 70 region 4 type 2" evidence="5">
    <location>
        <begin position="127"/>
        <end position="179"/>
    </location>
</feature>
<evidence type="ECO:0000256" key="1">
    <source>
        <dbReference type="ARBA" id="ARBA00010641"/>
    </source>
</evidence>
<gene>
    <name evidence="6" type="ORF">DDR33_14210</name>
</gene>